<keyword evidence="7 8" id="KW-0472">Membrane</keyword>
<dbReference type="InterPro" id="IPR027470">
    <property type="entry name" value="Cation_efflux_CTD"/>
</dbReference>
<keyword evidence="3" id="KW-0813">Transport</keyword>
<feature type="domain" description="Cation efflux protein cytoplasmic" evidence="10">
    <location>
        <begin position="266"/>
        <end position="338"/>
    </location>
</feature>
<keyword evidence="4 8" id="KW-0812">Transmembrane</keyword>
<reference evidence="14" key="1">
    <citation type="submission" date="2021-02" db="EMBL/GenBank/DDBJ databases">
        <authorList>
            <person name="Nowell W R."/>
        </authorList>
    </citation>
    <scope>NUCLEOTIDE SEQUENCE</scope>
</reference>
<dbReference type="GO" id="GO:0010312">
    <property type="term" value="P:detoxification of zinc ion"/>
    <property type="evidence" value="ECO:0007669"/>
    <property type="project" value="TreeGrafter"/>
</dbReference>
<dbReference type="EMBL" id="CAJNOT010000252">
    <property type="protein sequence ID" value="CAF0913265.1"/>
    <property type="molecule type" value="Genomic_DNA"/>
</dbReference>
<dbReference type="Proteomes" id="UP000663882">
    <property type="component" value="Unassembled WGS sequence"/>
</dbReference>
<name>A0A814E6Y3_9BILA</name>
<dbReference type="Proteomes" id="UP000663864">
    <property type="component" value="Unassembled WGS sequence"/>
</dbReference>
<evidence type="ECO:0000256" key="2">
    <source>
        <dbReference type="ARBA" id="ARBA00008873"/>
    </source>
</evidence>
<feature type="domain" description="Cation efflux protein transmembrane" evidence="9">
    <location>
        <begin position="5"/>
        <end position="254"/>
    </location>
</feature>
<evidence type="ECO:0000259" key="10">
    <source>
        <dbReference type="Pfam" id="PF16916"/>
    </source>
</evidence>
<feature type="transmembrane region" description="Helical" evidence="8">
    <location>
        <begin position="61"/>
        <end position="83"/>
    </location>
</feature>
<evidence type="ECO:0000256" key="5">
    <source>
        <dbReference type="ARBA" id="ARBA00022833"/>
    </source>
</evidence>
<dbReference type="EMBL" id="CAJNOH010000026">
    <property type="protein sequence ID" value="CAF0776452.1"/>
    <property type="molecule type" value="Genomic_DNA"/>
</dbReference>
<evidence type="ECO:0000313" key="13">
    <source>
        <dbReference type="EMBL" id="CAF0961729.1"/>
    </source>
</evidence>
<evidence type="ECO:0000256" key="3">
    <source>
        <dbReference type="ARBA" id="ARBA00022448"/>
    </source>
</evidence>
<comment type="caution">
    <text evidence="14">The sequence shown here is derived from an EMBL/GenBank/DDBJ whole genome shotgun (WGS) entry which is preliminary data.</text>
</comment>
<dbReference type="EMBL" id="CAJNOL010000258">
    <property type="protein sequence ID" value="CAF0967936.1"/>
    <property type="molecule type" value="Genomic_DNA"/>
</dbReference>
<dbReference type="EMBL" id="CAJNOO010000662">
    <property type="protein sequence ID" value="CAF1004574.1"/>
    <property type="molecule type" value="Genomic_DNA"/>
</dbReference>
<evidence type="ECO:0000313" key="14">
    <source>
        <dbReference type="EMBL" id="CAF0967936.1"/>
    </source>
</evidence>
<feature type="transmembrane region" description="Helical" evidence="8">
    <location>
        <begin position="199"/>
        <end position="220"/>
    </location>
</feature>
<evidence type="ECO:0000313" key="15">
    <source>
        <dbReference type="EMBL" id="CAF0968626.1"/>
    </source>
</evidence>
<gene>
    <name evidence="14" type="ORF">JXQ802_LOCUS12511</name>
    <name evidence="15" type="ORF">JXQ802_LOCUS12545</name>
    <name evidence="11" type="ORF">PYM288_LOCUS3385</name>
    <name evidence="16" type="ORF">RFH988_LOCUS14354</name>
    <name evidence="13" type="ORF">SEV965_LOCUS8799</name>
    <name evidence="12" type="ORF">ZHD862_LOCUS8002</name>
</gene>
<evidence type="ECO:0000256" key="1">
    <source>
        <dbReference type="ARBA" id="ARBA00004141"/>
    </source>
</evidence>
<evidence type="ECO:0000313" key="12">
    <source>
        <dbReference type="EMBL" id="CAF0913265.1"/>
    </source>
</evidence>
<dbReference type="EMBL" id="CAJNOL010000259">
    <property type="protein sequence ID" value="CAF0968626.1"/>
    <property type="molecule type" value="Genomic_DNA"/>
</dbReference>
<accession>A0A814E6Y3</accession>
<feature type="transmembrane region" description="Helical" evidence="8">
    <location>
        <begin position="130"/>
        <end position="154"/>
    </location>
</feature>
<evidence type="ECO:0000313" key="17">
    <source>
        <dbReference type="Proteomes" id="UP000663870"/>
    </source>
</evidence>
<dbReference type="AlphaFoldDB" id="A0A814E6Y3"/>
<organism evidence="14 17">
    <name type="scientific">Rotaria sordida</name>
    <dbReference type="NCBI Taxonomy" id="392033"/>
    <lineage>
        <taxon>Eukaryota</taxon>
        <taxon>Metazoa</taxon>
        <taxon>Spiralia</taxon>
        <taxon>Gnathifera</taxon>
        <taxon>Rotifera</taxon>
        <taxon>Eurotatoria</taxon>
        <taxon>Bdelloidea</taxon>
        <taxon>Philodinida</taxon>
        <taxon>Philodinidae</taxon>
        <taxon>Rotaria</taxon>
    </lineage>
</organism>
<dbReference type="GO" id="GO:0005385">
    <property type="term" value="F:zinc ion transmembrane transporter activity"/>
    <property type="evidence" value="ECO:0007669"/>
    <property type="project" value="TreeGrafter"/>
</dbReference>
<sequence>MILAIALLANNLGLFIFEVIGYHVCHSVVMLLDGYFHLCQAILCTVRIVSRQIQFTYTPRYTYGLARVGVVGELVAFVSFLSLSVSVFLESLKHIIDVIFVIPKQESNSSKLHTAHGHEHVHSLIDHPNFILAVGIYATVSNCLLGIAILYKILKRSRKFNKQLKQRQVNLQQSLPNKSLSKSLLITDTLPVHHSYLQVFNMLLGPLAILACGILLIMLSEKYHVRVLYSRLVDPIICCILFLSYLFMIFEPIRDVMHLVLQAKPHDLNSDEIETTLMTSIPGVSRIHEFHVWRLTPQKTLATIHVVFNTTEDIFSKFQDICLLFKQHNIDHVTIQPEFSLLSDGNNTVAFNNQCTIDDTECDAIPCSENITTTTEKVKKISNTSSPRIHFHRRSSVGLTSVDTETGSEIVGQ</sequence>
<dbReference type="PANTHER" id="PTHR45820:SF4">
    <property type="entry name" value="ZINC TRANSPORTER 63C, ISOFORM F"/>
    <property type="match status" value="1"/>
</dbReference>
<dbReference type="SUPFAM" id="SSF160240">
    <property type="entry name" value="Cation efflux protein cytoplasmic domain-like"/>
    <property type="match status" value="1"/>
</dbReference>
<dbReference type="Pfam" id="PF16916">
    <property type="entry name" value="ZT_dimer"/>
    <property type="match status" value="1"/>
</dbReference>
<evidence type="ECO:0000259" key="9">
    <source>
        <dbReference type="Pfam" id="PF01545"/>
    </source>
</evidence>
<dbReference type="Proteomes" id="UP000663889">
    <property type="component" value="Unassembled WGS sequence"/>
</dbReference>
<keyword evidence="5" id="KW-0862">Zinc</keyword>
<feature type="transmembrane region" description="Helical" evidence="8">
    <location>
        <begin position="31"/>
        <end position="49"/>
    </location>
</feature>
<comment type="similarity">
    <text evidence="2">Belongs to the cation diffusion facilitator (CDF) transporter (TC 2.A.4) family. SLC30A subfamily.</text>
</comment>
<protein>
    <recommendedName>
        <fullName evidence="18">Zinc transporter 1</fullName>
    </recommendedName>
</protein>
<proteinExistence type="inferred from homology"/>
<evidence type="ECO:0000256" key="6">
    <source>
        <dbReference type="ARBA" id="ARBA00022989"/>
    </source>
</evidence>
<evidence type="ECO:0000256" key="8">
    <source>
        <dbReference type="SAM" id="Phobius"/>
    </source>
</evidence>
<keyword evidence="6 8" id="KW-1133">Transmembrane helix</keyword>
<dbReference type="EMBL" id="CAJNOU010000331">
    <property type="protein sequence ID" value="CAF0961729.1"/>
    <property type="molecule type" value="Genomic_DNA"/>
</dbReference>
<dbReference type="Proteomes" id="UP000663870">
    <property type="component" value="Unassembled WGS sequence"/>
</dbReference>
<dbReference type="SUPFAM" id="SSF161111">
    <property type="entry name" value="Cation efflux protein transmembrane domain-like"/>
    <property type="match status" value="1"/>
</dbReference>
<dbReference type="Proteomes" id="UP000663854">
    <property type="component" value="Unassembled WGS sequence"/>
</dbReference>
<evidence type="ECO:0000256" key="4">
    <source>
        <dbReference type="ARBA" id="ARBA00022692"/>
    </source>
</evidence>
<dbReference type="InterPro" id="IPR027469">
    <property type="entry name" value="Cation_efflux_TMD_sf"/>
</dbReference>
<evidence type="ECO:0008006" key="18">
    <source>
        <dbReference type="Google" id="ProtNLM"/>
    </source>
</evidence>
<evidence type="ECO:0000256" key="7">
    <source>
        <dbReference type="ARBA" id="ARBA00023136"/>
    </source>
</evidence>
<dbReference type="GO" id="GO:0016020">
    <property type="term" value="C:membrane"/>
    <property type="evidence" value="ECO:0007669"/>
    <property type="project" value="UniProtKB-SubCell"/>
</dbReference>
<dbReference type="Gene3D" id="1.20.1510.10">
    <property type="entry name" value="Cation efflux protein transmembrane domain"/>
    <property type="match status" value="1"/>
</dbReference>
<dbReference type="InterPro" id="IPR058533">
    <property type="entry name" value="Cation_efflux_TM"/>
</dbReference>
<comment type="subcellular location">
    <subcellularLocation>
        <location evidence="1">Membrane</location>
        <topology evidence="1">Multi-pass membrane protein</topology>
    </subcellularLocation>
</comment>
<evidence type="ECO:0000313" key="11">
    <source>
        <dbReference type="EMBL" id="CAF0776452.1"/>
    </source>
</evidence>
<dbReference type="PANTHER" id="PTHR45820">
    <property type="entry name" value="FI23527P1"/>
    <property type="match status" value="1"/>
</dbReference>
<evidence type="ECO:0000313" key="16">
    <source>
        <dbReference type="EMBL" id="CAF1004574.1"/>
    </source>
</evidence>
<dbReference type="InterPro" id="IPR036837">
    <property type="entry name" value="Cation_efflux_CTD_sf"/>
</dbReference>
<keyword evidence="17" id="KW-1185">Reference proteome</keyword>
<dbReference type="Pfam" id="PF01545">
    <property type="entry name" value="Cation_efflux"/>
    <property type="match status" value="1"/>
</dbReference>
<feature type="transmembrane region" description="Helical" evidence="8">
    <location>
        <begin position="232"/>
        <end position="250"/>
    </location>
</feature>
<dbReference type="OrthoDB" id="29444at2759"/>
<dbReference type="GO" id="GO:0006882">
    <property type="term" value="P:intracellular zinc ion homeostasis"/>
    <property type="evidence" value="ECO:0007669"/>
    <property type="project" value="TreeGrafter"/>
</dbReference>